<feature type="transmembrane region" description="Helical" evidence="2">
    <location>
        <begin position="51"/>
        <end position="70"/>
    </location>
</feature>
<evidence type="ECO:0000313" key="4">
    <source>
        <dbReference type="EMBL" id="AMD20379.1"/>
    </source>
</evidence>
<comment type="subcellular location">
    <subcellularLocation>
        <location evidence="1">Membrane</location>
        <topology evidence="1">Multi-pass membrane protein</topology>
    </subcellularLocation>
</comment>
<evidence type="ECO:0000259" key="3">
    <source>
        <dbReference type="PROSITE" id="PS50850"/>
    </source>
</evidence>
<dbReference type="PANTHER" id="PTHR23520">
    <property type="entry name" value="TRANSPORTER, PUTATIVE (AFU_ORTHOLOGUE AFUA_3G04000)-RELATED"/>
    <property type="match status" value="1"/>
</dbReference>
<protein>
    <submittedName>
        <fullName evidence="4">HDL365Cp</fullName>
    </submittedName>
</protein>
<dbReference type="SUPFAM" id="SSF103473">
    <property type="entry name" value="MFS general substrate transporter"/>
    <property type="match status" value="1"/>
</dbReference>
<dbReference type="STRING" id="45286.A0A0X8HS12"/>
<organism evidence="4 5">
    <name type="scientific">Eremothecium sinecaudum</name>
    <dbReference type="NCBI Taxonomy" id="45286"/>
    <lineage>
        <taxon>Eukaryota</taxon>
        <taxon>Fungi</taxon>
        <taxon>Dikarya</taxon>
        <taxon>Ascomycota</taxon>
        <taxon>Saccharomycotina</taxon>
        <taxon>Saccharomycetes</taxon>
        <taxon>Saccharomycetales</taxon>
        <taxon>Saccharomycetaceae</taxon>
        <taxon>Eremothecium</taxon>
    </lineage>
</organism>
<gene>
    <name evidence="4" type="ORF">AW171_hschr42271</name>
</gene>
<dbReference type="Pfam" id="PF07690">
    <property type="entry name" value="MFS_1"/>
    <property type="match status" value="1"/>
</dbReference>
<keyword evidence="2" id="KW-1133">Transmembrane helix</keyword>
<dbReference type="EMBL" id="CP014244">
    <property type="protein sequence ID" value="AMD20379.1"/>
    <property type="molecule type" value="Genomic_DNA"/>
</dbReference>
<dbReference type="InterPro" id="IPR020846">
    <property type="entry name" value="MFS_dom"/>
</dbReference>
<keyword evidence="5" id="KW-1185">Reference proteome</keyword>
<keyword evidence="2" id="KW-0812">Transmembrane</keyword>
<reference evidence="4 5" key="1">
    <citation type="submission" date="2016-01" db="EMBL/GenBank/DDBJ databases">
        <title>Genome sequence of the yeast Holleya sinecauda.</title>
        <authorList>
            <person name="Dietrich F.S."/>
        </authorList>
    </citation>
    <scope>NUCLEOTIDE SEQUENCE [LARGE SCALE GENOMIC DNA]</scope>
    <source>
        <strain evidence="4 5">ATCC 58844</strain>
    </source>
</reference>
<dbReference type="Gene3D" id="1.20.1250.20">
    <property type="entry name" value="MFS general substrate transporter like domains"/>
    <property type="match status" value="1"/>
</dbReference>
<feature type="transmembrane region" description="Helical" evidence="2">
    <location>
        <begin position="79"/>
        <end position="96"/>
    </location>
</feature>
<dbReference type="PROSITE" id="PS50850">
    <property type="entry name" value="MFS"/>
    <property type="match status" value="1"/>
</dbReference>
<feature type="transmembrane region" description="Helical" evidence="2">
    <location>
        <begin position="185"/>
        <end position="202"/>
    </location>
</feature>
<sequence>MQYKKLWYNSSPDVKLLWLSVFIRLFSYGLTNQILTLFLKEIGASEENIGAFMSLTLAGDVILSFLLTWYAEWLGRRRTVIYGSIMMVLSGIIFAYSENYKVLLFFAIVGVISPSSDEVGPFKSIEESMMAHLTAQHERPEVYGVHAMCGILGGCFGAITCGTILDGLRKLQLVQTDLQGYKVVFMLYTGLAVLKLACMLALSDASEQSQDMAKEVGARVTSDEESEQRPLLASKKQTSALSHSTVVILCKLLVIFMVDSFGSGFMTSSWIVYYYVNVFHMSSLALGFLFFVCRLVMASSAIPSTMLTRKFGPVRATLMTQIPSALFFIIVPFVEPHLGWSVLFLNLYNFTTAMDVTPRQILLTNLVTPKDLTRVMGIVNIGKTFARCIGPTFTGILANNGILWLCFVISGGLVTLSDILLAILFYGIDSEILSVINL</sequence>
<feature type="transmembrane region" description="Helical" evidence="2">
    <location>
        <begin position="16"/>
        <end position="39"/>
    </location>
</feature>
<name>A0A0X8HS12_9SACH</name>
<dbReference type="AlphaFoldDB" id="A0A0X8HS12"/>
<dbReference type="InterPro" id="IPR011701">
    <property type="entry name" value="MFS"/>
</dbReference>
<evidence type="ECO:0000256" key="1">
    <source>
        <dbReference type="ARBA" id="ARBA00004141"/>
    </source>
</evidence>
<dbReference type="PANTHER" id="PTHR23520:SF2">
    <property type="entry name" value="ABR173CP"/>
    <property type="match status" value="1"/>
</dbReference>
<dbReference type="RefSeq" id="XP_017987375.1">
    <property type="nucleotide sequence ID" value="XM_018132047.1"/>
</dbReference>
<proteinExistence type="predicted"/>
<evidence type="ECO:0000256" key="2">
    <source>
        <dbReference type="SAM" id="Phobius"/>
    </source>
</evidence>
<evidence type="ECO:0000313" key="5">
    <source>
        <dbReference type="Proteomes" id="UP000243052"/>
    </source>
</evidence>
<dbReference type="InterPro" id="IPR036259">
    <property type="entry name" value="MFS_trans_sf"/>
</dbReference>
<dbReference type="GO" id="GO:0000329">
    <property type="term" value="C:fungal-type vacuole membrane"/>
    <property type="evidence" value="ECO:0007669"/>
    <property type="project" value="TreeGrafter"/>
</dbReference>
<dbReference type="Proteomes" id="UP000243052">
    <property type="component" value="Chromosome iv"/>
</dbReference>
<feature type="transmembrane region" description="Helical" evidence="2">
    <location>
        <begin position="402"/>
        <end position="428"/>
    </location>
</feature>
<accession>A0A0X8HS12</accession>
<feature type="domain" description="Major facilitator superfamily (MFS) profile" evidence="3">
    <location>
        <begin position="13"/>
        <end position="429"/>
    </location>
</feature>
<keyword evidence="2" id="KW-0472">Membrane</keyword>
<dbReference type="GO" id="GO:0022857">
    <property type="term" value="F:transmembrane transporter activity"/>
    <property type="evidence" value="ECO:0007669"/>
    <property type="project" value="InterPro"/>
</dbReference>
<dbReference type="GeneID" id="28723624"/>
<feature type="transmembrane region" description="Helical" evidence="2">
    <location>
        <begin position="143"/>
        <end position="165"/>
    </location>
</feature>
<dbReference type="OrthoDB" id="10027823at2759"/>